<dbReference type="AlphaFoldDB" id="A0A1M6ATB1"/>
<reference evidence="1 2" key="1">
    <citation type="submission" date="2016-11" db="EMBL/GenBank/DDBJ databases">
        <authorList>
            <person name="Jaros S."/>
            <person name="Januszkiewicz K."/>
            <person name="Wedrychowicz H."/>
        </authorList>
    </citation>
    <scope>NUCLEOTIDE SEQUENCE [LARGE SCALE GENOMIC DNA]</scope>
    <source>
        <strain evidence="1 2">DSM 17477</strain>
    </source>
</reference>
<evidence type="ECO:0000313" key="1">
    <source>
        <dbReference type="EMBL" id="SHI39453.1"/>
    </source>
</evidence>
<sequence length="57" mass="6352">MIGSFLVFGDILILCDNDKNLTKICAEAQRTLGKSPYIAEKTFAILKLQNRVLHTKG</sequence>
<accession>A0A1M6ATB1</accession>
<name>A0A1M6ATB1_9FIRM</name>
<gene>
    <name evidence="1" type="ORF">SAMN02745751_00233</name>
</gene>
<dbReference type="EMBL" id="FQZL01000004">
    <property type="protein sequence ID" value="SHI39453.1"/>
    <property type="molecule type" value="Genomic_DNA"/>
</dbReference>
<protein>
    <submittedName>
        <fullName evidence="1">Uncharacterized protein</fullName>
    </submittedName>
</protein>
<organism evidence="1 2">
    <name type="scientific">Dethiosulfatibacter aminovorans DSM 17477</name>
    <dbReference type="NCBI Taxonomy" id="1121476"/>
    <lineage>
        <taxon>Bacteria</taxon>
        <taxon>Bacillati</taxon>
        <taxon>Bacillota</taxon>
        <taxon>Tissierellia</taxon>
        <taxon>Dethiosulfatibacter</taxon>
    </lineage>
</organism>
<dbReference type="Proteomes" id="UP000184052">
    <property type="component" value="Unassembled WGS sequence"/>
</dbReference>
<keyword evidence="2" id="KW-1185">Reference proteome</keyword>
<proteinExistence type="predicted"/>
<evidence type="ECO:0000313" key="2">
    <source>
        <dbReference type="Proteomes" id="UP000184052"/>
    </source>
</evidence>
<dbReference type="STRING" id="1121476.SAMN02745751_00233"/>